<dbReference type="EMBL" id="FNBA01000004">
    <property type="protein sequence ID" value="SDF00259.1"/>
    <property type="molecule type" value="Genomic_DNA"/>
</dbReference>
<proteinExistence type="predicted"/>
<gene>
    <name evidence="1" type="ORF">SAMN05421855_104115</name>
</gene>
<dbReference type="STRING" id="227084.SAMN05421855_104115"/>
<dbReference type="Proteomes" id="UP000199321">
    <property type="component" value="Unassembled WGS sequence"/>
</dbReference>
<organism evidence="1 2">
    <name type="scientific">Ulvibacter litoralis</name>
    <dbReference type="NCBI Taxonomy" id="227084"/>
    <lineage>
        <taxon>Bacteria</taxon>
        <taxon>Pseudomonadati</taxon>
        <taxon>Bacteroidota</taxon>
        <taxon>Flavobacteriia</taxon>
        <taxon>Flavobacteriales</taxon>
        <taxon>Flavobacteriaceae</taxon>
        <taxon>Ulvibacter</taxon>
    </lineage>
</organism>
<reference evidence="1 2" key="1">
    <citation type="submission" date="2016-10" db="EMBL/GenBank/DDBJ databases">
        <authorList>
            <person name="de Groot N.N."/>
        </authorList>
    </citation>
    <scope>NUCLEOTIDE SEQUENCE [LARGE SCALE GENOMIC DNA]</scope>
    <source>
        <strain evidence="1 2">DSM 16195</strain>
    </source>
</reference>
<keyword evidence="2" id="KW-1185">Reference proteome</keyword>
<sequence length="285" mass="32147">MSFNITYKPLCHVNAYHHYFLDDGTTAFDDLGEPTLKEEQLEKYNLNSFLKIVPSLKTQRMLAGQKIRFKETNTGFSLWIASEETVTPNLFEPKIELSQSETLQFLLYIKDSLFENYSTVVATPSTPFYFSNKKPDTEPVSFSEINLEETIPHTLISNFTSTEATYVKLSEELSATETQNLFGIISLQVEADTPSKSLLDGSGQLPATPPTFKIQIKNRETFWQYLDQKDGSFIHKSPTELPLVKNGIVGYSFDSIKRPAAAPNRLLFVKDGGGTIIETISEIFI</sequence>
<accession>A0A1G7HJT1</accession>
<dbReference type="OrthoDB" id="5177801at2"/>
<evidence type="ECO:0000313" key="1">
    <source>
        <dbReference type="EMBL" id="SDF00259.1"/>
    </source>
</evidence>
<dbReference type="RefSeq" id="WP_093144773.1">
    <property type="nucleotide sequence ID" value="NZ_BMWO01000004.1"/>
</dbReference>
<evidence type="ECO:0000313" key="2">
    <source>
        <dbReference type="Proteomes" id="UP000199321"/>
    </source>
</evidence>
<protein>
    <submittedName>
        <fullName evidence="1">Uncharacterized protein</fullName>
    </submittedName>
</protein>
<dbReference type="AlphaFoldDB" id="A0A1G7HJT1"/>
<name>A0A1G7HJT1_9FLAO</name>